<feature type="compositionally biased region" description="Basic residues" evidence="4">
    <location>
        <begin position="285"/>
        <end position="297"/>
    </location>
</feature>
<dbReference type="EMBL" id="CP039704">
    <property type="protein sequence ID" value="QCI79270.1"/>
    <property type="molecule type" value="Genomic_DNA"/>
</dbReference>
<feature type="compositionally biased region" description="Low complexity" evidence="4">
    <location>
        <begin position="298"/>
        <end position="313"/>
    </location>
</feature>
<keyword evidence="2" id="KW-0328">Glycosyltransferase</keyword>
<dbReference type="Pfam" id="PF00535">
    <property type="entry name" value="Glycos_transf_2"/>
    <property type="match status" value="1"/>
</dbReference>
<feature type="compositionally biased region" description="Low complexity" evidence="4">
    <location>
        <begin position="275"/>
        <end position="284"/>
    </location>
</feature>
<organism evidence="6 7">
    <name type="scientific">Hankyongella ginsenosidimutans</name>
    <dbReference type="NCBI Taxonomy" id="1763828"/>
    <lineage>
        <taxon>Bacteria</taxon>
        <taxon>Pseudomonadati</taxon>
        <taxon>Pseudomonadota</taxon>
        <taxon>Alphaproteobacteria</taxon>
        <taxon>Sphingomonadales</taxon>
        <taxon>Sphingomonadaceae</taxon>
        <taxon>Hankyongella</taxon>
    </lineage>
</organism>
<accession>A0A4D7C673</accession>
<dbReference type="KEGG" id="hgn:E6W36_05970"/>
<dbReference type="Proteomes" id="UP000298714">
    <property type="component" value="Chromosome"/>
</dbReference>
<protein>
    <submittedName>
        <fullName evidence="6">Glycosyltransferase family 2 protein</fullName>
    </submittedName>
</protein>
<dbReference type="GO" id="GO:0016757">
    <property type="term" value="F:glycosyltransferase activity"/>
    <property type="evidence" value="ECO:0007669"/>
    <property type="project" value="UniProtKB-KW"/>
</dbReference>
<evidence type="ECO:0000256" key="1">
    <source>
        <dbReference type="ARBA" id="ARBA00006739"/>
    </source>
</evidence>
<evidence type="ECO:0000256" key="2">
    <source>
        <dbReference type="ARBA" id="ARBA00022676"/>
    </source>
</evidence>
<dbReference type="CDD" id="cd06423">
    <property type="entry name" value="CESA_like"/>
    <property type="match status" value="1"/>
</dbReference>
<evidence type="ECO:0000256" key="3">
    <source>
        <dbReference type="ARBA" id="ARBA00022679"/>
    </source>
</evidence>
<gene>
    <name evidence="6" type="ORF">E6W36_05970</name>
</gene>
<keyword evidence="3 6" id="KW-0808">Transferase</keyword>
<dbReference type="InterPro" id="IPR050834">
    <property type="entry name" value="Glycosyltransf_2"/>
</dbReference>
<feature type="domain" description="Glycosyltransferase 2-like" evidence="5">
    <location>
        <begin position="6"/>
        <end position="138"/>
    </location>
</feature>
<evidence type="ECO:0000313" key="6">
    <source>
        <dbReference type="EMBL" id="QCI79270.1"/>
    </source>
</evidence>
<feature type="region of interest" description="Disordered" evidence="4">
    <location>
        <begin position="259"/>
        <end position="313"/>
    </location>
</feature>
<dbReference type="InterPro" id="IPR029044">
    <property type="entry name" value="Nucleotide-diphossugar_trans"/>
</dbReference>
<dbReference type="InterPro" id="IPR001173">
    <property type="entry name" value="Glyco_trans_2-like"/>
</dbReference>
<sequence>MTARWSVVVPYYNEADGFLEPMLRSLLAQSVRPLTLILVDNNSSDASAEIARAVTAQVPDVTILHLHEPRAGQVYALEAGLAAVETEFVAVCDADTIYPPQYLANAERLFDRHGPRVVAVLAMGVGPDPTRWQARLKRWKGVVMSRLLPGQAHTGGYAHCFRTAALRAAGGYSKALWPYLLKDHELIHRVLKQGRTLYDADQWCQPSDRRADRTAVRWTLPERLLYHLTPFAAKDWFFYRFLARRFEARQMSDIKLRQRAWEKPGTGNQGRCGPSSARHASSSGSRRKRRSSWHTARRQTAAAGRATAPCDSP</sequence>
<evidence type="ECO:0000259" key="5">
    <source>
        <dbReference type="Pfam" id="PF00535"/>
    </source>
</evidence>
<reference evidence="7" key="1">
    <citation type="submission" date="2019-04" db="EMBL/GenBank/DDBJ databases">
        <title>Complete genome sequence of Sphingomonas sp. W1-2-3.</title>
        <authorList>
            <person name="Im W.T."/>
        </authorList>
    </citation>
    <scope>NUCLEOTIDE SEQUENCE [LARGE SCALE GENOMIC DNA]</scope>
    <source>
        <strain evidence="7">W1-2-3</strain>
    </source>
</reference>
<proteinExistence type="inferred from homology"/>
<comment type="similarity">
    <text evidence="1">Belongs to the glycosyltransferase 2 family.</text>
</comment>
<evidence type="ECO:0000256" key="4">
    <source>
        <dbReference type="SAM" id="MobiDB-lite"/>
    </source>
</evidence>
<dbReference type="Gene3D" id="3.90.550.10">
    <property type="entry name" value="Spore Coat Polysaccharide Biosynthesis Protein SpsA, Chain A"/>
    <property type="match status" value="1"/>
</dbReference>
<name>A0A4D7C673_9SPHN</name>
<dbReference type="PANTHER" id="PTHR43685:SF5">
    <property type="entry name" value="GLYCOSYLTRANSFERASE EPSE-RELATED"/>
    <property type="match status" value="1"/>
</dbReference>
<evidence type="ECO:0000313" key="7">
    <source>
        <dbReference type="Proteomes" id="UP000298714"/>
    </source>
</evidence>
<dbReference type="PANTHER" id="PTHR43685">
    <property type="entry name" value="GLYCOSYLTRANSFERASE"/>
    <property type="match status" value="1"/>
</dbReference>
<dbReference type="SUPFAM" id="SSF53448">
    <property type="entry name" value="Nucleotide-diphospho-sugar transferases"/>
    <property type="match status" value="1"/>
</dbReference>
<dbReference type="AlphaFoldDB" id="A0A4D7C673"/>
<keyword evidence="7" id="KW-1185">Reference proteome</keyword>